<dbReference type="InterPro" id="IPR017926">
    <property type="entry name" value="GATASE"/>
</dbReference>
<dbReference type="Proteomes" id="UP000001880">
    <property type="component" value="Chromosome"/>
</dbReference>
<dbReference type="OrthoDB" id="9807749at2"/>
<dbReference type="Pfam" id="PF00117">
    <property type="entry name" value="GATase"/>
    <property type="match status" value="1"/>
</dbReference>
<evidence type="ECO:0000256" key="5">
    <source>
        <dbReference type="ARBA" id="ARBA00022962"/>
    </source>
</evidence>
<keyword evidence="10" id="KW-0963">Cytoplasm</keyword>
<feature type="active site" evidence="10 11">
    <location>
        <position position="194"/>
    </location>
</feature>
<dbReference type="InterPro" id="IPR010139">
    <property type="entry name" value="Imidazole-glycPsynth_HisH"/>
</dbReference>
<sequence>MSAVTVVDTGSGNLRSVTKALAHVGGQPILSADPDVIRRAERLVVPGQGAFGAFVAAMHERGLEDALREVIAAGRPFLGICLGLQVLFDDSEEQGPVPGLGVLPGRVVRFRPRSHAYKVPHMGWNQVTRPPERADAAADPVLAGIDDGTYFYFVHSYHVAPADESSVVLWCEYETRFAAAVRKDNLFACQFHPEKSHAPGLRLLRNFVTAP</sequence>
<feature type="active site" description="Nucleophile" evidence="10 11">
    <location>
        <position position="81"/>
    </location>
</feature>
<dbReference type="SUPFAM" id="SSF52317">
    <property type="entry name" value="Class I glutamine amidotransferase-like"/>
    <property type="match status" value="1"/>
</dbReference>
<dbReference type="NCBIfam" id="TIGR01855">
    <property type="entry name" value="IMP_synth_hisH"/>
    <property type="match status" value="1"/>
</dbReference>
<dbReference type="GO" id="GO:0004359">
    <property type="term" value="F:glutaminase activity"/>
    <property type="evidence" value="ECO:0007669"/>
    <property type="project" value="UniProtKB-EC"/>
</dbReference>
<evidence type="ECO:0000256" key="4">
    <source>
        <dbReference type="ARBA" id="ARBA00022801"/>
    </source>
</evidence>
<dbReference type="EC" id="4.3.2.10" evidence="10"/>
<dbReference type="eggNOG" id="COG0118">
    <property type="taxonomic scope" value="Bacteria"/>
</dbReference>
<dbReference type="HOGENOM" id="CLU_071837_2_2_7"/>
<reference evidence="13 14" key="1">
    <citation type="journal article" date="2010" name="Stand. Genomic Sci.">
        <title>Complete genome sequence of Haliangium ochraceum type strain (SMP-2).</title>
        <authorList>
            <consortium name="US DOE Joint Genome Institute (JGI-PGF)"/>
            <person name="Ivanova N."/>
            <person name="Daum C."/>
            <person name="Lang E."/>
            <person name="Abt B."/>
            <person name="Kopitz M."/>
            <person name="Saunders E."/>
            <person name="Lapidus A."/>
            <person name="Lucas S."/>
            <person name="Glavina Del Rio T."/>
            <person name="Nolan M."/>
            <person name="Tice H."/>
            <person name="Copeland A."/>
            <person name="Cheng J.F."/>
            <person name="Chen F."/>
            <person name="Bruce D."/>
            <person name="Goodwin L."/>
            <person name="Pitluck S."/>
            <person name="Mavromatis K."/>
            <person name="Pati A."/>
            <person name="Mikhailova N."/>
            <person name="Chen A."/>
            <person name="Palaniappan K."/>
            <person name="Land M."/>
            <person name="Hauser L."/>
            <person name="Chang Y.J."/>
            <person name="Jeffries C.D."/>
            <person name="Detter J.C."/>
            <person name="Brettin T."/>
            <person name="Rohde M."/>
            <person name="Goker M."/>
            <person name="Bristow J."/>
            <person name="Markowitz V."/>
            <person name="Eisen J.A."/>
            <person name="Hugenholtz P."/>
            <person name="Kyrpides N.C."/>
            <person name="Klenk H.P."/>
        </authorList>
    </citation>
    <scope>NUCLEOTIDE SEQUENCE [LARGE SCALE GENOMIC DNA]</scope>
    <source>
        <strain evidence="14">DSM 14365 / CIP 107738 / JCM 11303 / AJ 13395 / SMP-2</strain>
    </source>
</reference>
<dbReference type="GO" id="GO:0005737">
    <property type="term" value="C:cytoplasm"/>
    <property type="evidence" value="ECO:0007669"/>
    <property type="project" value="UniProtKB-SubCell"/>
</dbReference>
<evidence type="ECO:0000313" key="14">
    <source>
        <dbReference type="Proteomes" id="UP000001880"/>
    </source>
</evidence>
<dbReference type="EC" id="3.5.1.2" evidence="10"/>
<evidence type="ECO:0000256" key="2">
    <source>
        <dbReference type="ARBA" id="ARBA00011152"/>
    </source>
</evidence>
<proteinExistence type="inferred from homology"/>
<evidence type="ECO:0000256" key="11">
    <source>
        <dbReference type="PIRSR" id="PIRSR000495-1"/>
    </source>
</evidence>
<dbReference type="AlphaFoldDB" id="D0LIZ0"/>
<dbReference type="HAMAP" id="MF_00278">
    <property type="entry name" value="HisH"/>
    <property type="match status" value="1"/>
</dbReference>
<name>D0LIZ0_HALO1</name>
<dbReference type="PROSITE" id="PS51273">
    <property type="entry name" value="GATASE_TYPE_1"/>
    <property type="match status" value="1"/>
</dbReference>
<dbReference type="RefSeq" id="WP_012825646.1">
    <property type="nucleotide sequence ID" value="NC_013440.1"/>
</dbReference>
<dbReference type="CDD" id="cd01748">
    <property type="entry name" value="GATase1_IGP_Synthase"/>
    <property type="match status" value="1"/>
</dbReference>
<keyword evidence="4 10" id="KW-0378">Hydrolase</keyword>
<evidence type="ECO:0000313" key="13">
    <source>
        <dbReference type="EMBL" id="ACY13019.1"/>
    </source>
</evidence>
<dbReference type="Gene3D" id="3.40.50.880">
    <property type="match status" value="1"/>
</dbReference>
<dbReference type="KEGG" id="hoh:Hoch_0378"/>
<comment type="subunit">
    <text evidence="2 10">Heterodimer of HisH and HisF.</text>
</comment>
<keyword evidence="13" id="KW-0808">Transferase</keyword>
<keyword evidence="6 10" id="KW-0368">Histidine biosynthesis</keyword>
<feature type="active site" evidence="10 11">
    <location>
        <position position="192"/>
    </location>
</feature>
<comment type="catalytic activity">
    <reaction evidence="9 10">
        <text>L-glutamine + H2O = L-glutamate + NH4(+)</text>
        <dbReference type="Rhea" id="RHEA:15889"/>
        <dbReference type="ChEBI" id="CHEBI:15377"/>
        <dbReference type="ChEBI" id="CHEBI:28938"/>
        <dbReference type="ChEBI" id="CHEBI:29985"/>
        <dbReference type="ChEBI" id="CHEBI:58359"/>
        <dbReference type="EC" id="3.5.1.2"/>
    </reaction>
</comment>
<dbReference type="PANTHER" id="PTHR42701:SF1">
    <property type="entry name" value="IMIDAZOLE GLYCEROL PHOSPHATE SYNTHASE SUBUNIT HISH"/>
    <property type="match status" value="1"/>
</dbReference>
<feature type="domain" description="Glutamine amidotransferase" evidence="12">
    <location>
        <begin position="6"/>
        <end position="208"/>
    </location>
</feature>
<dbReference type="EMBL" id="CP001804">
    <property type="protein sequence ID" value="ACY13019.1"/>
    <property type="molecule type" value="Genomic_DNA"/>
</dbReference>
<evidence type="ECO:0000256" key="8">
    <source>
        <dbReference type="ARBA" id="ARBA00047838"/>
    </source>
</evidence>
<dbReference type="GO" id="GO:0016829">
    <property type="term" value="F:lyase activity"/>
    <property type="evidence" value="ECO:0007669"/>
    <property type="project" value="UniProtKB-KW"/>
</dbReference>
<dbReference type="PIRSF" id="PIRSF000495">
    <property type="entry name" value="Amidotransf_hisH"/>
    <property type="match status" value="1"/>
</dbReference>
<evidence type="ECO:0000259" key="12">
    <source>
        <dbReference type="Pfam" id="PF00117"/>
    </source>
</evidence>
<evidence type="ECO:0000256" key="1">
    <source>
        <dbReference type="ARBA" id="ARBA00005091"/>
    </source>
</evidence>
<comment type="catalytic activity">
    <reaction evidence="8 10">
        <text>5-[(5-phospho-1-deoxy-D-ribulos-1-ylimino)methylamino]-1-(5-phospho-beta-D-ribosyl)imidazole-4-carboxamide + L-glutamine = D-erythro-1-(imidazol-4-yl)glycerol 3-phosphate + 5-amino-1-(5-phospho-beta-D-ribosyl)imidazole-4-carboxamide + L-glutamate + H(+)</text>
        <dbReference type="Rhea" id="RHEA:24793"/>
        <dbReference type="ChEBI" id="CHEBI:15378"/>
        <dbReference type="ChEBI" id="CHEBI:29985"/>
        <dbReference type="ChEBI" id="CHEBI:58278"/>
        <dbReference type="ChEBI" id="CHEBI:58359"/>
        <dbReference type="ChEBI" id="CHEBI:58475"/>
        <dbReference type="ChEBI" id="CHEBI:58525"/>
        <dbReference type="EC" id="4.3.2.10"/>
    </reaction>
</comment>
<keyword evidence="7 10" id="KW-0456">Lyase</keyword>
<dbReference type="STRING" id="502025.Hoch_0378"/>
<evidence type="ECO:0000256" key="10">
    <source>
        <dbReference type="HAMAP-Rule" id="MF_00278"/>
    </source>
</evidence>
<gene>
    <name evidence="10" type="primary">hisH</name>
    <name evidence="13" type="ordered locus">Hoch_0378</name>
</gene>
<dbReference type="InterPro" id="IPR029062">
    <property type="entry name" value="Class_I_gatase-like"/>
</dbReference>
<dbReference type="PANTHER" id="PTHR42701">
    <property type="entry name" value="IMIDAZOLE GLYCEROL PHOSPHATE SYNTHASE SUBUNIT HISH"/>
    <property type="match status" value="1"/>
</dbReference>
<comment type="pathway">
    <text evidence="1 10">Amino-acid biosynthesis; L-histidine biosynthesis; L-histidine from 5-phospho-alpha-D-ribose 1-diphosphate: step 5/9.</text>
</comment>
<dbReference type="MEROPS" id="C26.965"/>
<organism evidence="13 14">
    <name type="scientific">Haliangium ochraceum (strain DSM 14365 / JCM 11303 / SMP-2)</name>
    <dbReference type="NCBI Taxonomy" id="502025"/>
    <lineage>
        <taxon>Bacteria</taxon>
        <taxon>Pseudomonadati</taxon>
        <taxon>Myxococcota</taxon>
        <taxon>Polyangia</taxon>
        <taxon>Haliangiales</taxon>
        <taxon>Kofleriaceae</taxon>
        <taxon>Haliangium</taxon>
    </lineage>
</organism>
<comment type="subcellular location">
    <subcellularLocation>
        <location evidence="10">Cytoplasm</location>
    </subcellularLocation>
</comment>
<accession>D0LIZ0</accession>
<evidence type="ECO:0000256" key="3">
    <source>
        <dbReference type="ARBA" id="ARBA00022605"/>
    </source>
</evidence>
<dbReference type="GO" id="GO:0000107">
    <property type="term" value="F:imidazoleglycerol-phosphate synthase activity"/>
    <property type="evidence" value="ECO:0007669"/>
    <property type="project" value="UniProtKB-UniRule"/>
</dbReference>
<dbReference type="UniPathway" id="UPA00031">
    <property type="reaction ID" value="UER00010"/>
</dbReference>
<evidence type="ECO:0000256" key="6">
    <source>
        <dbReference type="ARBA" id="ARBA00023102"/>
    </source>
</evidence>
<evidence type="ECO:0000256" key="7">
    <source>
        <dbReference type="ARBA" id="ARBA00023239"/>
    </source>
</evidence>
<keyword evidence="5 10" id="KW-0315">Glutamine amidotransferase</keyword>
<protein>
    <recommendedName>
        <fullName evidence="10">Imidazole glycerol phosphate synthase subunit HisH</fullName>
        <ecNumber evidence="10">4.3.2.10</ecNumber>
    </recommendedName>
    <alternativeName>
        <fullName evidence="10">IGP synthase glutaminase subunit</fullName>
        <ecNumber evidence="10">3.5.1.2</ecNumber>
    </alternativeName>
    <alternativeName>
        <fullName evidence="10">IGP synthase subunit HisH</fullName>
    </alternativeName>
    <alternativeName>
        <fullName evidence="10">ImGP synthase subunit HisH</fullName>
        <shortName evidence="10">IGPS subunit HisH</shortName>
    </alternativeName>
</protein>
<dbReference type="GO" id="GO:0000105">
    <property type="term" value="P:L-histidine biosynthetic process"/>
    <property type="evidence" value="ECO:0007669"/>
    <property type="project" value="UniProtKB-UniRule"/>
</dbReference>
<comment type="function">
    <text evidence="10">IGPS catalyzes the conversion of PRFAR and glutamine to IGP, AICAR and glutamate. The HisH subunit catalyzes the hydrolysis of glutamine to glutamate and ammonia as part of the synthesis of IGP and AICAR. The resulting ammonia molecule is channeled to the active site of HisF.</text>
</comment>
<evidence type="ECO:0000256" key="9">
    <source>
        <dbReference type="ARBA" id="ARBA00049534"/>
    </source>
</evidence>
<keyword evidence="14" id="KW-1185">Reference proteome</keyword>
<keyword evidence="3 10" id="KW-0028">Amino-acid biosynthesis</keyword>